<dbReference type="CDD" id="cd14516">
    <property type="entry name" value="DSP_fungal_PPS1"/>
    <property type="match status" value="1"/>
</dbReference>
<dbReference type="OrthoDB" id="273181at2759"/>
<evidence type="ECO:0000256" key="1">
    <source>
        <dbReference type="ARBA" id="ARBA00022801"/>
    </source>
</evidence>
<feature type="region of interest" description="Disordered" evidence="3">
    <location>
        <begin position="496"/>
        <end position="528"/>
    </location>
</feature>
<dbReference type="SUPFAM" id="SSF52799">
    <property type="entry name" value="(Phosphotyrosine protein) phosphatases II"/>
    <property type="match status" value="2"/>
</dbReference>
<feature type="region of interest" description="Disordered" evidence="3">
    <location>
        <begin position="905"/>
        <end position="928"/>
    </location>
</feature>
<feature type="region of interest" description="Disordered" evidence="3">
    <location>
        <begin position="1"/>
        <end position="61"/>
    </location>
</feature>
<feature type="compositionally biased region" description="Low complexity" evidence="3">
    <location>
        <begin position="263"/>
        <end position="294"/>
    </location>
</feature>
<feature type="compositionally biased region" description="Polar residues" evidence="3">
    <location>
        <begin position="15"/>
        <end position="24"/>
    </location>
</feature>
<evidence type="ECO:0000259" key="5">
    <source>
        <dbReference type="PROSITE" id="PS50056"/>
    </source>
</evidence>
<dbReference type="GO" id="GO:0005634">
    <property type="term" value="C:nucleus"/>
    <property type="evidence" value="ECO:0007669"/>
    <property type="project" value="GOC"/>
</dbReference>
<keyword evidence="1" id="KW-0378">Hydrolase</keyword>
<dbReference type="Proteomes" id="UP000030669">
    <property type="component" value="Unassembled WGS sequence"/>
</dbReference>
<feature type="domain" description="Tyrosine-protein phosphatase" evidence="4">
    <location>
        <begin position="976"/>
        <end position="1154"/>
    </location>
</feature>
<dbReference type="GO" id="GO:0033260">
    <property type="term" value="P:nuclear DNA replication"/>
    <property type="evidence" value="ECO:0007669"/>
    <property type="project" value="InterPro"/>
</dbReference>
<dbReference type="Gene3D" id="3.90.190.10">
    <property type="entry name" value="Protein tyrosine phosphatase superfamily"/>
    <property type="match status" value="2"/>
</dbReference>
<proteinExistence type="predicted"/>
<feature type="compositionally biased region" description="Basic and acidic residues" evidence="3">
    <location>
        <begin position="202"/>
        <end position="214"/>
    </location>
</feature>
<reference evidence="6 7" key="1">
    <citation type="journal article" date="2012" name="Science">
        <title>The Paleozoic origin of enzymatic lignin decomposition reconstructed from 31 fungal genomes.</title>
        <authorList>
            <person name="Floudas D."/>
            <person name="Binder M."/>
            <person name="Riley R."/>
            <person name="Barry K."/>
            <person name="Blanchette R.A."/>
            <person name="Henrissat B."/>
            <person name="Martinez A.T."/>
            <person name="Otillar R."/>
            <person name="Spatafora J.W."/>
            <person name="Yadav J.S."/>
            <person name="Aerts A."/>
            <person name="Benoit I."/>
            <person name="Boyd A."/>
            <person name="Carlson A."/>
            <person name="Copeland A."/>
            <person name="Coutinho P.M."/>
            <person name="de Vries R.P."/>
            <person name="Ferreira P."/>
            <person name="Findley K."/>
            <person name="Foster B."/>
            <person name="Gaskell J."/>
            <person name="Glotzer D."/>
            <person name="Gorecki P."/>
            <person name="Heitman J."/>
            <person name="Hesse C."/>
            <person name="Hori C."/>
            <person name="Igarashi K."/>
            <person name="Jurgens J.A."/>
            <person name="Kallen N."/>
            <person name="Kersten P."/>
            <person name="Kohler A."/>
            <person name="Kuees U."/>
            <person name="Kumar T.K.A."/>
            <person name="Kuo A."/>
            <person name="LaButti K."/>
            <person name="Larrondo L.F."/>
            <person name="Lindquist E."/>
            <person name="Ling A."/>
            <person name="Lombard V."/>
            <person name="Lucas S."/>
            <person name="Lundell T."/>
            <person name="Martin R."/>
            <person name="McLaughlin D.J."/>
            <person name="Morgenstern I."/>
            <person name="Morin E."/>
            <person name="Murat C."/>
            <person name="Nagy L.G."/>
            <person name="Nolan M."/>
            <person name="Ohm R.A."/>
            <person name="Patyshakuliyeva A."/>
            <person name="Rokas A."/>
            <person name="Ruiz-Duenas F.J."/>
            <person name="Sabat G."/>
            <person name="Salamov A."/>
            <person name="Samejima M."/>
            <person name="Schmutz J."/>
            <person name="Slot J.C."/>
            <person name="St John F."/>
            <person name="Stenlid J."/>
            <person name="Sun H."/>
            <person name="Sun S."/>
            <person name="Syed K."/>
            <person name="Tsang A."/>
            <person name="Wiebenga A."/>
            <person name="Young D."/>
            <person name="Pisabarro A."/>
            <person name="Eastwood D.C."/>
            <person name="Martin F."/>
            <person name="Cullen D."/>
            <person name="Grigoriev I.V."/>
            <person name="Hibbett D.S."/>
        </authorList>
    </citation>
    <scope>NUCLEOTIDE SEQUENCE [LARGE SCALE GENOMIC DNA]</scope>
    <source>
        <strain evidence="6 7">ATCC 11539</strain>
    </source>
</reference>
<dbReference type="InterPro" id="IPR020422">
    <property type="entry name" value="TYR_PHOSPHATASE_DUAL_dom"/>
</dbReference>
<keyword evidence="2" id="KW-0904">Protein phosphatase</keyword>
<dbReference type="GeneID" id="19304478"/>
<evidence type="ECO:0000256" key="2">
    <source>
        <dbReference type="ARBA" id="ARBA00022912"/>
    </source>
</evidence>
<dbReference type="InterPro" id="IPR016130">
    <property type="entry name" value="Tyr_Pase_AS"/>
</dbReference>
<feature type="region of interest" description="Disordered" evidence="3">
    <location>
        <begin position="136"/>
        <end position="299"/>
    </location>
</feature>
<accession>S7PY27</accession>
<feature type="compositionally biased region" description="Polar residues" evidence="3">
    <location>
        <begin position="144"/>
        <end position="156"/>
    </location>
</feature>
<dbReference type="EMBL" id="KB469307">
    <property type="protein sequence ID" value="EPQ52526.1"/>
    <property type="molecule type" value="Genomic_DNA"/>
</dbReference>
<dbReference type="PANTHER" id="PTHR47550">
    <property type="entry name" value="DUAL SPECIFICITY PROTEIN PHOSPHATASE PPS1"/>
    <property type="match status" value="1"/>
</dbReference>
<evidence type="ECO:0000259" key="4">
    <source>
        <dbReference type="PROSITE" id="PS50054"/>
    </source>
</evidence>
<dbReference type="InterPro" id="IPR053239">
    <property type="entry name" value="Dual_spec_PTase"/>
</dbReference>
<feature type="compositionally biased region" description="Low complexity" evidence="3">
    <location>
        <begin position="238"/>
        <end position="254"/>
    </location>
</feature>
<name>S7PY27_GLOTA</name>
<keyword evidence="7" id="KW-1185">Reference proteome</keyword>
<dbReference type="eggNOG" id="KOG1716">
    <property type="taxonomic scope" value="Eukaryota"/>
</dbReference>
<dbReference type="GO" id="GO:0008138">
    <property type="term" value="F:protein tyrosine/serine/threonine phosphatase activity"/>
    <property type="evidence" value="ECO:0007669"/>
    <property type="project" value="InterPro"/>
</dbReference>
<feature type="compositionally biased region" description="Basic and acidic residues" evidence="3">
    <location>
        <begin position="505"/>
        <end position="515"/>
    </location>
</feature>
<evidence type="ECO:0000256" key="3">
    <source>
        <dbReference type="SAM" id="MobiDB-lite"/>
    </source>
</evidence>
<dbReference type="InterPro" id="IPR029021">
    <property type="entry name" value="Prot-tyrosine_phosphatase-like"/>
</dbReference>
<dbReference type="PROSITE" id="PS50054">
    <property type="entry name" value="TYR_PHOSPHATASE_DUAL"/>
    <property type="match status" value="1"/>
</dbReference>
<dbReference type="SMART" id="SM00195">
    <property type="entry name" value="DSPc"/>
    <property type="match status" value="1"/>
</dbReference>
<dbReference type="AlphaFoldDB" id="S7PY27"/>
<organism evidence="6 7">
    <name type="scientific">Gloeophyllum trabeum (strain ATCC 11539 / FP-39264 / Madison 617)</name>
    <name type="common">Brown rot fungus</name>
    <dbReference type="NCBI Taxonomy" id="670483"/>
    <lineage>
        <taxon>Eukaryota</taxon>
        <taxon>Fungi</taxon>
        <taxon>Dikarya</taxon>
        <taxon>Basidiomycota</taxon>
        <taxon>Agaricomycotina</taxon>
        <taxon>Agaricomycetes</taxon>
        <taxon>Gloeophyllales</taxon>
        <taxon>Gloeophyllaceae</taxon>
        <taxon>Gloeophyllum</taxon>
    </lineage>
</organism>
<feature type="region of interest" description="Disordered" evidence="3">
    <location>
        <begin position="755"/>
        <end position="775"/>
    </location>
</feature>
<protein>
    <submittedName>
        <fullName evidence="6">Uncharacterized protein</fullName>
    </submittedName>
</protein>
<dbReference type="KEGG" id="gtr:GLOTRDRAFT_140246"/>
<dbReference type="HOGENOM" id="CLU_003560_0_0_1"/>
<dbReference type="PROSITE" id="PS50056">
    <property type="entry name" value="TYR_PHOSPHATASE_2"/>
    <property type="match status" value="1"/>
</dbReference>
<dbReference type="InterPro" id="IPR047949">
    <property type="entry name" value="PPS1_DSP"/>
</dbReference>
<feature type="compositionally biased region" description="Polar residues" evidence="3">
    <location>
        <begin position="759"/>
        <end position="774"/>
    </location>
</feature>
<dbReference type="InterPro" id="IPR000387">
    <property type="entry name" value="Tyr_Pase_dom"/>
</dbReference>
<feature type="compositionally biased region" description="Low complexity" evidence="3">
    <location>
        <begin position="915"/>
        <end position="928"/>
    </location>
</feature>
<sequence length="1190" mass="130535">MSTLADPRPPAETRISITEISSEENYGRQSEHGLTYDPDFISSLPVLSPPSNDPLTPSSSQPIRALTASQFSQIHLRYALSHAPDSVLFPFLHGLEDGSDALRAFFGSSSSSRPGGVKIPNFRGLVWVSTDEPDALRSHHSRRPSGSQLPNTSGLSSLGGYDDGYGYGHPYDDEDEEDEEDDYDSDDYADEEGADDMDIDTDDRGHRQGKERQSSHIQMHPVHHRSTSAPSTSPIPFTPDATSPSATPTPTSSANQTHDRRASTTSQSTVSSSYTTSSSYSSSGVSSVPTSVYSASPPNSPICPPDASLFNTECQSPSHAPARTHVNFSELHQKTQSPHPHPPPSPYPEPPPFFLTSTFFQRDLIKPKPIPKRVTSAVNVNDAKGVKAEERWEYEYEFAGANVPEGISLRNFGVQVPIYATISDIVVYSPTGNTGHALLLAERFREAVDRKREHRQRLLGDAAKDLVPYNVFVLDASPSEARKELQCLLMRQEDELLSDSDDESEGRPAECDRDHRHGKVNGTAHTDSTDAHVVGEMELDAEPEKKSKKKMLKANTIDFAQREKEEMRDLTKASEIFSWFPAADKEKGKEASASSPQTYWNPLVGQVFLGNSNDVPLAPEAYPHSQQRRQDEELFDFTDNDPKNGFGYDVCVQCHDAAPFPTTAHLRAAEDHLAALESMWVDKWLQKQGGDEVMKDVDEKDVDVPPRPPPNANAVIHLPFPSSPPATAVSMSAIVPFIAFLEQFLRPADHAADAETLGETPTSHARSVSGSSGYISPPLAHRRSRPLKVLIHSSDGYTESSVLALALLMALRKLTLPEAYLELQVEKKRSFFVYQGDLAVLKRVETRFEKDRQVTSASGKSGAAVGVVQARYPPRVSGPAYSSVTLNGRPAANSVSISTINVPQVKSGHDVEGDPASPQSAPALSSSSPSIAMMAPWHNRNGQQIRRPRASTSPALPTFIPNHDTWFNDARFDGSFPSRVLPFLYLGNLNHATNAYMLHALGITHVVSVGECALVPPPNFPVHAPAPADKGCPMTPGKGPGSQGSLWIEEKEGRIKVLDIKGVCDDGIDTLAPQLEPICEWIEKARLSGGQVLVHCRVGVSRSATVTIAYVMKHLGLPLVDAYLIVRSRRLSVLIQPNMRLLYNLLGWEVKLARERAGDDEEKLRNELARSLNWPYLAREVHTLNEKYLH</sequence>
<dbReference type="PROSITE" id="PS00383">
    <property type="entry name" value="TYR_PHOSPHATASE_1"/>
    <property type="match status" value="1"/>
</dbReference>
<feature type="compositionally biased region" description="Acidic residues" evidence="3">
    <location>
        <begin position="172"/>
        <end position="201"/>
    </location>
</feature>
<feature type="domain" description="Tyrosine specific protein phosphatases" evidence="5">
    <location>
        <begin position="1088"/>
        <end position="1141"/>
    </location>
</feature>
<evidence type="ECO:0000313" key="7">
    <source>
        <dbReference type="Proteomes" id="UP000030669"/>
    </source>
</evidence>
<dbReference type="PANTHER" id="PTHR47550:SF1">
    <property type="entry name" value="DUAL SPECIFICITY PROTEIN PHOSPHATASE PPS1"/>
    <property type="match status" value="1"/>
</dbReference>
<gene>
    <name evidence="6" type="ORF">GLOTRDRAFT_140246</name>
</gene>
<dbReference type="InterPro" id="IPR000340">
    <property type="entry name" value="Dual-sp_phosphatase_cat-dom"/>
</dbReference>
<dbReference type="Pfam" id="PF00782">
    <property type="entry name" value="DSPc"/>
    <property type="match status" value="1"/>
</dbReference>
<dbReference type="OMA" id="HAANAYM"/>
<dbReference type="RefSeq" id="XP_007868833.1">
    <property type="nucleotide sequence ID" value="XM_007870642.1"/>
</dbReference>
<evidence type="ECO:0000313" key="6">
    <source>
        <dbReference type="EMBL" id="EPQ52526.1"/>
    </source>
</evidence>